<feature type="transmembrane region" description="Helical" evidence="1">
    <location>
        <begin position="54"/>
        <end position="75"/>
    </location>
</feature>
<evidence type="ECO:0000256" key="1">
    <source>
        <dbReference type="SAM" id="Phobius"/>
    </source>
</evidence>
<dbReference type="Proteomes" id="UP001553843">
    <property type="component" value="Unassembled WGS sequence"/>
</dbReference>
<comment type="caution">
    <text evidence="2">The sequence shown here is derived from an EMBL/GenBank/DDBJ whole genome shotgun (WGS) entry which is preliminary data.</text>
</comment>
<reference evidence="2 3" key="1">
    <citation type="submission" date="2024-06" db="EMBL/GenBank/DDBJ databases">
        <title>The Natural Products Discovery Center: Release of the First 8490 Sequenced Strains for Exploring Actinobacteria Biosynthetic Diversity.</title>
        <authorList>
            <person name="Kalkreuter E."/>
            <person name="Kautsar S.A."/>
            <person name="Yang D."/>
            <person name="Bader C.D."/>
            <person name="Teijaro C.N."/>
            <person name="Fluegel L."/>
            <person name="Davis C.M."/>
            <person name="Simpson J.R."/>
            <person name="Lauterbach L."/>
            <person name="Steele A.D."/>
            <person name="Gui C."/>
            <person name="Meng S."/>
            <person name="Li G."/>
            <person name="Viehrig K."/>
            <person name="Ye F."/>
            <person name="Su P."/>
            <person name="Kiefer A.F."/>
            <person name="Nichols A."/>
            <person name="Cepeda A.J."/>
            <person name="Yan W."/>
            <person name="Fan B."/>
            <person name="Jiang Y."/>
            <person name="Adhikari A."/>
            <person name="Zheng C.-J."/>
            <person name="Schuster L."/>
            <person name="Cowan T.M."/>
            <person name="Smanski M.J."/>
            <person name="Chevrette M.G."/>
            <person name="De Carvalho L.P.S."/>
            <person name="Shen B."/>
        </authorList>
    </citation>
    <scope>NUCLEOTIDE SEQUENCE [LARGE SCALE GENOMIC DNA]</scope>
    <source>
        <strain evidence="2 3">NPDC047833</strain>
    </source>
</reference>
<proteinExistence type="predicted"/>
<protein>
    <recommendedName>
        <fullName evidence="4">ABC transporter permease</fullName>
    </recommendedName>
</protein>
<organism evidence="2 3">
    <name type="scientific">Streptomyces huasconensis</name>
    <dbReference type="NCBI Taxonomy" id="1854574"/>
    <lineage>
        <taxon>Bacteria</taxon>
        <taxon>Bacillati</taxon>
        <taxon>Actinomycetota</taxon>
        <taxon>Actinomycetes</taxon>
        <taxon>Kitasatosporales</taxon>
        <taxon>Streptomycetaceae</taxon>
        <taxon>Streptomyces</taxon>
    </lineage>
</organism>
<keyword evidence="1" id="KW-0812">Transmembrane</keyword>
<evidence type="ECO:0000313" key="2">
    <source>
        <dbReference type="EMBL" id="MEW2365949.1"/>
    </source>
</evidence>
<name>A0ABV3M2L3_9ACTN</name>
<dbReference type="RefSeq" id="WP_359782867.1">
    <property type="nucleotide sequence ID" value="NZ_JBEYRR010000012.1"/>
</dbReference>
<keyword evidence="1" id="KW-0472">Membrane</keyword>
<feature type="transmembrane region" description="Helical" evidence="1">
    <location>
        <begin position="12"/>
        <end position="34"/>
    </location>
</feature>
<evidence type="ECO:0000313" key="3">
    <source>
        <dbReference type="Proteomes" id="UP001553843"/>
    </source>
</evidence>
<accession>A0ABV3M2L3</accession>
<gene>
    <name evidence="2" type="ORF">AB0887_28860</name>
</gene>
<keyword evidence="1" id="KW-1133">Transmembrane helix</keyword>
<sequence length="86" mass="9076">MNNELASEFRELLAGRSLLYTVGTGLALIVMAGVGTVQKVADQGTTGAEAAESVVWQGFAGLLFATVADALLVTGEYRHRTYIGRT</sequence>
<dbReference type="EMBL" id="JBEYRS010000014">
    <property type="protein sequence ID" value="MEW2365949.1"/>
    <property type="molecule type" value="Genomic_DNA"/>
</dbReference>
<keyword evidence="3" id="KW-1185">Reference proteome</keyword>
<evidence type="ECO:0008006" key="4">
    <source>
        <dbReference type="Google" id="ProtNLM"/>
    </source>
</evidence>